<sequence>MEDQPNVEATPMDDWFIKPNKPLTPDRLWNDGKSIDFRPPQKQINNIAKARQPPHTFNEMMSTLIDFSAYVMHKKIENLTQEILTGPAFNLLKGTCKRFVELEYHFKECYKVITDQLN</sequence>
<reference evidence="1" key="1">
    <citation type="journal article" date="2019" name="Sci. Rep.">
        <title>Draft genome of Tanacetum cinerariifolium, the natural source of mosquito coil.</title>
        <authorList>
            <person name="Yamashiro T."/>
            <person name="Shiraishi A."/>
            <person name="Satake H."/>
            <person name="Nakayama K."/>
        </authorList>
    </citation>
    <scope>NUCLEOTIDE SEQUENCE</scope>
</reference>
<protein>
    <submittedName>
        <fullName evidence="1">Uncharacterized protein</fullName>
    </submittedName>
</protein>
<comment type="caution">
    <text evidence="1">The sequence shown here is derived from an EMBL/GenBank/DDBJ whole genome shotgun (WGS) entry which is preliminary data.</text>
</comment>
<proteinExistence type="predicted"/>
<dbReference type="AlphaFoldDB" id="A0A6L2LK79"/>
<accession>A0A6L2LK79</accession>
<organism evidence="1">
    <name type="scientific">Tanacetum cinerariifolium</name>
    <name type="common">Dalmatian daisy</name>
    <name type="synonym">Chrysanthemum cinerariifolium</name>
    <dbReference type="NCBI Taxonomy" id="118510"/>
    <lineage>
        <taxon>Eukaryota</taxon>
        <taxon>Viridiplantae</taxon>
        <taxon>Streptophyta</taxon>
        <taxon>Embryophyta</taxon>
        <taxon>Tracheophyta</taxon>
        <taxon>Spermatophyta</taxon>
        <taxon>Magnoliopsida</taxon>
        <taxon>eudicotyledons</taxon>
        <taxon>Gunneridae</taxon>
        <taxon>Pentapetalae</taxon>
        <taxon>asterids</taxon>
        <taxon>campanulids</taxon>
        <taxon>Asterales</taxon>
        <taxon>Asteraceae</taxon>
        <taxon>Asteroideae</taxon>
        <taxon>Anthemideae</taxon>
        <taxon>Anthemidinae</taxon>
        <taxon>Tanacetum</taxon>
    </lineage>
</organism>
<gene>
    <name evidence="1" type="ORF">Tci_033395</name>
</gene>
<evidence type="ECO:0000313" key="1">
    <source>
        <dbReference type="EMBL" id="GEU61417.1"/>
    </source>
</evidence>
<name>A0A6L2LK79_TANCI</name>
<dbReference type="EMBL" id="BKCJ010004499">
    <property type="protein sequence ID" value="GEU61417.1"/>
    <property type="molecule type" value="Genomic_DNA"/>
</dbReference>